<proteinExistence type="predicted"/>
<reference evidence="2" key="1">
    <citation type="submission" date="2017-09" db="EMBL/GenBank/DDBJ databases">
        <title>Polyketide synthases of a Diaporthe helianthi virulent isolate.</title>
        <authorList>
            <person name="Baroncelli R."/>
        </authorList>
    </citation>
    <scope>NUCLEOTIDE SEQUENCE [LARGE SCALE GENOMIC DNA]</scope>
    <source>
        <strain evidence="2">7/96</strain>
    </source>
</reference>
<comment type="caution">
    <text evidence="2">The sequence shown here is derived from an EMBL/GenBank/DDBJ whole genome shotgun (WGS) entry which is preliminary data.</text>
</comment>
<name>A0A2P5IBN0_DIAHE</name>
<dbReference type="OrthoDB" id="10442758at2759"/>
<dbReference type="InParanoid" id="A0A2P5IBN0"/>
<feature type="region of interest" description="Disordered" evidence="1">
    <location>
        <begin position="67"/>
        <end position="100"/>
    </location>
</feature>
<feature type="compositionally biased region" description="Basic and acidic residues" evidence="1">
    <location>
        <begin position="1"/>
        <end position="10"/>
    </location>
</feature>
<evidence type="ECO:0000313" key="2">
    <source>
        <dbReference type="EMBL" id="POS79922.1"/>
    </source>
</evidence>
<accession>A0A2P5IBN0</accession>
<keyword evidence="3" id="KW-1185">Reference proteome</keyword>
<evidence type="ECO:0000313" key="3">
    <source>
        <dbReference type="Proteomes" id="UP000094444"/>
    </source>
</evidence>
<sequence>MQCARARGEPGGEPAVGGVRANRRRPREQQSIHWDRGGGEGAWEKRAQAAARPAFDTVLVTCDNWPTTPLPSILQPVTDGPKNLEISSEELPSRPWSYPV</sequence>
<gene>
    <name evidence="2" type="ORF">DHEL01_v201699</name>
</gene>
<feature type="compositionally biased region" description="Basic and acidic residues" evidence="1">
    <location>
        <begin position="27"/>
        <end position="45"/>
    </location>
</feature>
<dbReference type="Proteomes" id="UP000094444">
    <property type="component" value="Unassembled WGS sequence"/>
</dbReference>
<organism evidence="2 3">
    <name type="scientific">Diaporthe helianthi</name>
    <dbReference type="NCBI Taxonomy" id="158607"/>
    <lineage>
        <taxon>Eukaryota</taxon>
        <taxon>Fungi</taxon>
        <taxon>Dikarya</taxon>
        <taxon>Ascomycota</taxon>
        <taxon>Pezizomycotina</taxon>
        <taxon>Sordariomycetes</taxon>
        <taxon>Sordariomycetidae</taxon>
        <taxon>Diaporthales</taxon>
        <taxon>Diaporthaceae</taxon>
        <taxon>Diaporthe</taxon>
    </lineage>
</organism>
<protein>
    <submittedName>
        <fullName evidence="2">Uncharacterized protein</fullName>
    </submittedName>
</protein>
<dbReference type="EMBL" id="MAVT02000081">
    <property type="protein sequence ID" value="POS79922.1"/>
    <property type="molecule type" value="Genomic_DNA"/>
</dbReference>
<feature type="region of interest" description="Disordered" evidence="1">
    <location>
        <begin position="1"/>
        <end position="45"/>
    </location>
</feature>
<dbReference type="AlphaFoldDB" id="A0A2P5IBN0"/>
<evidence type="ECO:0000256" key="1">
    <source>
        <dbReference type="SAM" id="MobiDB-lite"/>
    </source>
</evidence>